<evidence type="ECO:0000313" key="1">
    <source>
        <dbReference type="EMBL" id="PIC34151.1"/>
    </source>
</evidence>
<sequence>MERYCPRDSGVSRKSQIHQASEFSELVKITLPFQLRRVVLVIQSLQELMKKREGERERFGGRERKKKEIGWKDTVHAIQVCPGRVRYTKQANLVSW</sequence>
<protein>
    <submittedName>
        <fullName evidence="1">Uncharacterized protein</fullName>
    </submittedName>
</protein>
<dbReference type="Proteomes" id="UP000230233">
    <property type="component" value="Chromosome IV"/>
</dbReference>
<comment type="caution">
    <text evidence="1">The sequence shown here is derived from an EMBL/GenBank/DDBJ whole genome shotgun (WGS) entry which is preliminary data.</text>
</comment>
<name>A0A2G5U481_9PELO</name>
<gene>
    <name evidence="1" type="primary">Cnig_chr_IV.g13891</name>
    <name evidence="1" type="ORF">B9Z55_013891</name>
</gene>
<proteinExistence type="predicted"/>
<dbReference type="EMBL" id="PDUG01000004">
    <property type="protein sequence ID" value="PIC34151.1"/>
    <property type="molecule type" value="Genomic_DNA"/>
</dbReference>
<keyword evidence="2" id="KW-1185">Reference proteome</keyword>
<evidence type="ECO:0000313" key="2">
    <source>
        <dbReference type="Proteomes" id="UP000230233"/>
    </source>
</evidence>
<organism evidence="1 2">
    <name type="scientific">Caenorhabditis nigoni</name>
    <dbReference type="NCBI Taxonomy" id="1611254"/>
    <lineage>
        <taxon>Eukaryota</taxon>
        <taxon>Metazoa</taxon>
        <taxon>Ecdysozoa</taxon>
        <taxon>Nematoda</taxon>
        <taxon>Chromadorea</taxon>
        <taxon>Rhabditida</taxon>
        <taxon>Rhabditina</taxon>
        <taxon>Rhabditomorpha</taxon>
        <taxon>Rhabditoidea</taxon>
        <taxon>Rhabditidae</taxon>
        <taxon>Peloderinae</taxon>
        <taxon>Caenorhabditis</taxon>
    </lineage>
</organism>
<dbReference type="AlphaFoldDB" id="A0A2G5U481"/>
<reference evidence="2" key="1">
    <citation type="submission" date="2017-10" db="EMBL/GenBank/DDBJ databases">
        <title>Rapid genome shrinkage in a self-fertile nematode reveals novel sperm competition proteins.</title>
        <authorList>
            <person name="Yin D."/>
            <person name="Schwarz E.M."/>
            <person name="Thomas C.G."/>
            <person name="Felde R.L."/>
            <person name="Korf I.F."/>
            <person name="Cutter A.D."/>
            <person name="Schartner C.M."/>
            <person name="Ralston E.J."/>
            <person name="Meyer B.J."/>
            <person name="Haag E.S."/>
        </authorList>
    </citation>
    <scope>NUCLEOTIDE SEQUENCE [LARGE SCALE GENOMIC DNA]</scope>
    <source>
        <strain evidence="2">JU1422</strain>
    </source>
</reference>
<accession>A0A2G5U481</accession>